<evidence type="ECO:0000256" key="6">
    <source>
        <dbReference type="SAM" id="MobiDB-lite"/>
    </source>
</evidence>
<dbReference type="FunCoup" id="S8G554">
    <property type="interactions" value="535"/>
</dbReference>
<dbReference type="PANTHER" id="PTHR13028:SF0">
    <property type="entry name" value="RRNA-PROCESSING PROTEIN EBP2-RELATED"/>
    <property type="match status" value="1"/>
</dbReference>
<comment type="similarity">
    <text evidence="2">Belongs to the EBP2 family.</text>
</comment>
<protein>
    <recommendedName>
        <fullName evidence="9">Eukaryotic rRNA processing</fullName>
    </recommendedName>
</protein>
<evidence type="ECO:0008006" key="9">
    <source>
        <dbReference type="Google" id="ProtNLM"/>
    </source>
</evidence>
<dbReference type="STRING" id="743788.S8G554"/>
<dbReference type="HOGENOM" id="CLU_036007_0_0_1"/>
<feature type="compositionally biased region" description="Basic residues" evidence="6">
    <location>
        <begin position="266"/>
        <end position="293"/>
    </location>
</feature>
<sequence length="293" mass="32677">MFQASGSDAGSVEHVSEDEVLAVDELSDSESVYEDIVPQQKVEIDNKIALERILDTIKLPSSLPWTETLAVTYPEAIEVDVDDDLNRELAFYKQALHGAQLAKSLAAKHGLPFTRPPDYFAEMVKSDAHMERIRQRLLDESATIKRSEEKRKEREGKKYGKQVQMEKLQERERSKKDMEERLKGLKRKRKGALDNTQEDDDGFDVAVEDAISDHPAKRTKGAGPSGKKIPRQARDQKFGFGGPRKRSKQNTKSSTDSFDAGSAGRGKPRGGKSAKGPAKRPGKSRRVAARSRS</sequence>
<keyword evidence="3" id="KW-0690">Ribosome biogenesis</keyword>
<comment type="subcellular location">
    <subcellularLocation>
        <location evidence="1">Nucleus</location>
        <location evidence="1">Nucleolus</location>
    </subcellularLocation>
</comment>
<feature type="compositionally biased region" description="Basic and acidic residues" evidence="6">
    <location>
        <begin position="144"/>
        <end position="158"/>
    </location>
</feature>
<dbReference type="GO" id="GO:0042273">
    <property type="term" value="P:ribosomal large subunit biogenesis"/>
    <property type="evidence" value="ECO:0007669"/>
    <property type="project" value="TreeGrafter"/>
</dbReference>
<name>S8G554_FOMSC</name>
<dbReference type="InterPro" id="IPR008610">
    <property type="entry name" value="Ebp2"/>
</dbReference>
<dbReference type="EMBL" id="KE504124">
    <property type="protein sequence ID" value="EPT05365.1"/>
    <property type="molecule type" value="Genomic_DNA"/>
</dbReference>
<evidence type="ECO:0000256" key="5">
    <source>
        <dbReference type="ARBA" id="ARBA00023242"/>
    </source>
</evidence>
<evidence type="ECO:0000313" key="8">
    <source>
        <dbReference type="Proteomes" id="UP000015241"/>
    </source>
</evidence>
<evidence type="ECO:0000313" key="7">
    <source>
        <dbReference type="EMBL" id="EPT05365.1"/>
    </source>
</evidence>
<dbReference type="InParanoid" id="S8G554"/>
<evidence type="ECO:0000256" key="4">
    <source>
        <dbReference type="ARBA" id="ARBA00023054"/>
    </source>
</evidence>
<dbReference type="Pfam" id="PF05890">
    <property type="entry name" value="Ebp2"/>
    <property type="match status" value="1"/>
</dbReference>
<evidence type="ECO:0000256" key="3">
    <source>
        <dbReference type="ARBA" id="ARBA00022517"/>
    </source>
</evidence>
<evidence type="ECO:0000256" key="1">
    <source>
        <dbReference type="ARBA" id="ARBA00004604"/>
    </source>
</evidence>
<dbReference type="eggNOG" id="KOG3080">
    <property type="taxonomic scope" value="Eukaryota"/>
</dbReference>
<reference evidence="7 8" key="1">
    <citation type="journal article" date="2012" name="Science">
        <title>The Paleozoic origin of enzymatic lignin decomposition reconstructed from 31 fungal genomes.</title>
        <authorList>
            <person name="Floudas D."/>
            <person name="Binder M."/>
            <person name="Riley R."/>
            <person name="Barry K."/>
            <person name="Blanchette R.A."/>
            <person name="Henrissat B."/>
            <person name="Martinez A.T."/>
            <person name="Otillar R."/>
            <person name="Spatafora J.W."/>
            <person name="Yadav J.S."/>
            <person name="Aerts A."/>
            <person name="Benoit I."/>
            <person name="Boyd A."/>
            <person name="Carlson A."/>
            <person name="Copeland A."/>
            <person name="Coutinho P.M."/>
            <person name="de Vries R.P."/>
            <person name="Ferreira P."/>
            <person name="Findley K."/>
            <person name="Foster B."/>
            <person name="Gaskell J."/>
            <person name="Glotzer D."/>
            <person name="Gorecki P."/>
            <person name="Heitman J."/>
            <person name="Hesse C."/>
            <person name="Hori C."/>
            <person name="Igarashi K."/>
            <person name="Jurgens J.A."/>
            <person name="Kallen N."/>
            <person name="Kersten P."/>
            <person name="Kohler A."/>
            <person name="Kuees U."/>
            <person name="Kumar T.K.A."/>
            <person name="Kuo A."/>
            <person name="LaButti K."/>
            <person name="Larrondo L.F."/>
            <person name="Lindquist E."/>
            <person name="Ling A."/>
            <person name="Lombard V."/>
            <person name="Lucas S."/>
            <person name="Lundell T."/>
            <person name="Martin R."/>
            <person name="McLaughlin D.J."/>
            <person name="Morgenstern I."/>
            <person name="Morin E."/>
            <person name="Murat C."/>
            <person name="Nagy L.G."/>
            <person name="Nolan M."/>
            <person name="Ohm R.A."/>
            <person name="Patyshakuliyeva A."/>
            <person name="Rokas A."/>
            <person name="Ruiz-Duenas F.J."/>
            <person name="Sabat G."/>
            <person name="Salamov A."/>
            <person name="Samejima M."/>
            <person name="Schmutz J."/>
            <person name="Slot J.C."/>
            <person name="St John F."/>
            <person name="Stenlid J."/>
            <person name="Sun H."/>
            <person name="Sun S."/>
            <person name="Syed K."/>
            <person name="Tsang A."/>
            <person name="Wiebenga A."/>
            <person name="Young D."/>
            <person name="Pisabarro A."/>
            <person name="Eastwood D.C."/>
            <person name="Martin F."/>
            <person name="Cullen D."/>
            <person name="Grigoriev I.V."/>
            <person name="Hibbett D.S."/>
        </authorList>
    </citation>
    <scope>NUCLEOTIDE SEQUENCE</scope>
    <source>
        <strain evidence="8">FP-58527</strain>
    </source>
</reference>
<organism evidence="7 8">
    <name type="scientific">Fomitopsis schrenkii</name>
    <name type="common">Brown rot fungus</name>
    <dbReference type="NCBI Taxonomy" id="2126942"/>
    <lineage>
        <taxon>Eukaryota</taxon>
        <taxon>Fungi</taxon>
        <taxon>Dikarya</taxon>
        <taxon>Basidiomycota</taxon>
        <taxon>Agaricomycotina</taxon>
        <taxon>Agaricomycetes</taxon>
        <taxon>Polyporales</taxon>
        <taxon>Fomitopsis</taxon>
    </lineage>
</organism>
<dbReference type="PANTHER" id="PTHR13028">
    <property type="entry name" value="RRNA PROCESSING PROTEIN EBNA1-BINDING PROTEIN-RELATED"/>
    <property type="match status" value="1"/>
</dbReference>
<dbReference type="GO" id="GO:0034399">
    <property type="term" value="C:nuclear periphery"/>
    <property type="evidence" value="ECO:0007669"/>
    <property type="project" value="TreeGrafter"/>
</dbReference>
<evidence type="ECO:0000256" key="2">
    <source>
        <dbReference type="ARBA" id="ARBA00007336"/>
    </source>
</evidence>
<dbReference type="GO" id="GO:0030687">
    <property type="term" value="C:preribosome, large subunit precursor"/>
    <property type="evidence" value="ECO:0007669"/>
    <property type="project" value="TreeGrafter"/>
</dbReference>
<feature type="compositionally biased region" description="Acidic residues" evidence="6">
    <location>
        <begin position="196"/>
        <end position="207"/>
    </location>
</feature>
<dbReference type="GO" id="GO:0006364">
    <property type="term" value="P:rRNA processing"/>
    <property type="evidence" value="ECO:0007669"/>
    <property type="project" value="TreeGrafter"/>
</dbReference>
<feature type="region of interest" description="Disordered" evidence="6">
    <location>
        <begin position="144"/>
        <end position="293"/>
    </location>
</feature>
<dbReference type="OrthoDB" id="443772at2759"/>
<keyword evidence="4" id="KW-0175">Coiled coil</keyword>
<keyword evidence="5" id="KW-0539">Nucleus</keyword>
<dbReference type="AlphaFoldDB" id="S8G554"/>
<keyword evidence="8" id="KW-1185">Reference proteome</keyword>
<dbReference type="GO" id="GO:0005730">
    <property type="term" value="C:nucleolus"/>
    <property type="evidence" value="ECO:0007669"/>
    <property type="project" value="UniProtKB-SubCell"/>
</dbReference>
<dbReference type="Proteomes" id="UP000015241">
    <property type="component" value="Unassembled WGS sequence"/>
</dbReference>
<accession>S8G554</accession>
<proteinExistence type="inferred from homology"/>
<gene>
    <name evidence="7" type="ORF">FOMPIDRAFT_1156194</name>
</gene>
<feature type="compositionally biased region" description="Basic and acidic residues" evidence="6">
    <location>
        <begin position="167"/>
        <end position="183"/>
    </location>
</feature>